<protein>
    <submittedName>
        <fullName evidence="2">DUF1310 domain-containing protein</fullName>
    </submittedName>
    <submittedName>
        <fullName evidence="3">DUF1310 family protein</fullName>
    </submittedName>
</protein>
<sequence length="131" mass="14203">MIEGDDGGKKALIGVSLAVLAAVGVVGGKVYMNNNDNKIENIVKSDEAKQTIEEMLKKLDSKALTSEGKIKTYKIDESYSKVNPMGGIDIKIVINNNEKLVLETTLNKYSEGKGYKHGALGMTQELNSLLK</sequence>
<dbReference type="AlphaFoldDB" id="A0A2N6SEZ1"/>
<dbReference type="GeneID" id="84802366"/>
<dbReference type="Proteomes" id="UP000427636">
    <property type="component" value="Chromosome"/>
</dbReference>
<dbReference type="InterPro" id="IPR010738">
    <property type="entry name" value="DUF1310"/>
</dbReference>
<keyword evidence="1" id="KW-0812">Transmembrane</keyword>
<organism evidence="2 4">
    <name type="scientific">Gemella sanguinis</name>
    <dbReference type="NCBI Taxonomy" id="84135"/>
    <lineage>
        <taxon>Bacteria</taxon>
        <taxon>Bacillati</taxon>
        <taxon>Bacillota</taxon>
        <taxon>Bacilli</taxon>
        <taxon>Bacillales</taxon>
        <taxon>Gemellaceae</taxon>
        <taxon>Gemella</taxon>
    </lineage>
</organism>
<dbReference type="OrthoDB" id="2365416at2"/>
<dbReference type="Proteomes" id="UP000235670">
    <property type="component" value="Unassembled WGS sequence"/>
</dbReference>
<dbReference type="EMBL" id="CP046313">
    <property type="protein sequence ID" value="QGS07455.1"/>
    <property type="molecule type" value="Genomic_DNA"/>
</dbReference>
<reference evidence="3 5" key="2">
    <citation type="submission" date="2019-11" db="EMBL/GenBank/DDBJ databases">
        <title>FDA dAtabase for Regulatory Grade micrObial Sequences (FDA-ARGOS): Supporting development and validation of Infectious Disease Dx tests.</title>
        <authorList>
            <person name="Turner S."/>
            <person name="Byrd R."/>
            <person name="Tallon L."/>
            <person name="Sadzewicz L."/>
            <person name="Vavikolanu K."/>
            <person name="Mehta A."/>
            <person name="Aluvathingal J."/>
            <person name="Nadendla S."/>
            <person name="Myers T."/>
            <person name="Yan Y."/>
            <person name="Sichtig H."/>
        </authorList>
    </citation>
    <scope>NUCLEOTIDE SEQUENCE [LARGE SCALE GENOMIC DNA]</scope>
    <source>
        <strain evidence="3 5">FDAARGOS_742</strain>
    </source>
</reference>
<keyword evidence="1" id="KW-1133">Transmembrane helix</keyword>
<proteinExistence type="predicted"/>
<evidence type="ECO:0000313" key="5">
    <source>
        <dbReference type="Proteomes" id="UP000427636"/>
    </source>
</evidence>
<feature type="transmembrane region" description="Helical" evidence="1">
    <location>
        <begin position="12"/>
        <end position="32"/>
    </location>
</feature>
<keyword evidence="5" id="KW-1185">Reference proteome</keyword>
<evidence type="ECO:0000313" key="2">
    <source>
        <dbReference type="EMBL" id="PMC52483.1"/>
    </source>
</evidence>
<accession>A0A2N6SEZ1</accession>
<gene>
    <name evidence="2" type="ORF">CJ218_05000</name>
    <name evidence="3" type="ORF">FOC50_03740</name>
</gene>
<dbReference type="Pfam" id="PF07006">
    <property type="entry name" value="DUF1310"/>
    <property type="match status" value="1"/>
</dbReference>
<evidence type="ECO:0000313" key="3">
    <source>
        <dbReference type="EMBL" id="QGS07455.1"/>
    </source>
</evidence>
<keyword evidence="1" id="KW-0472">Membrane</keyword>
<evidence type="ECO:0000256" key="1">
    <source>
        <dbReference type="SAM" id="Phobius"/>
    </source>
</evidence>
<reference evidence="2 4" key="1">
    <citation type="submission" date="2017-09" db="EMBL/GenBank/DDBJ databases">
        <title>Bacterial strain isolated from the female urinary microbiota.</title>
        <authorList>
            <person name="Thomas-White K."/>
            <person name="Kumar N."/>
            <person name="Forster S."/>
            <person name="Putonti C."/>
            <person name="Lawley T."/>
            <person name="Wolfe A.J."/>
        </authorList>
    </citation>
    <scope>NUCLEOTIDE SEQUENCE [LARGE SCALE GENOMIC DNA]</scope>
    <source>
        <strain evidence="2 4">UMB0186</strain>
    </source>
</reference>
<dbReference type="RefSeq" id="WP_006363905.1">
    <property type="nucleotide sequence ID" value="NZ_CAUTAO010000024.1"/>
</dbReference>
<name>A0A2N6SEZ1_9BACL</name>
<dbReference type="EMBL" id="PNGT01000004">
    <property type="protein sequence ID" value="PMC52483.1"/>
    <property type="molecule type" value="Genomic_DNA"/>
</dbReference>
<evidence type="ECO:0000313" key="4">
    <source>
        <dbReference type="Proteomes" id="UP000235670"/>
    </source>
</evidence>